<name>A0A9X2GXJ2_9ACTN</name>
<feature type="compositionally biased region" description="Basic and acidic residues" evidence="1">
    <location>
        <begin position="253"/>
        <end position="278"/>
    </location>
</feature>
<feature type="compositionally biased region" description="Acidic residues" evidence="1">
    <location>
        <begin position="155"/>
        <end position="164"/>
    </location>
</feature>
<feature type="compositionally biased region" description="Basic and acidic residues" evidence="1">
    <location>
        <begin position="46"/>
        <end position="65"/>
    </location>
</feature>
<feature type="region of interest" description="Disordered" evidence="1">
    <location>
        <begin position="313"/>
        <end position="354"/>
    </location>
</feature>
<feature type="compositionally biased region" description="Acidic residues" evidence="1">
    <location>
        <begin position="174"/>
        <end position="190"/>
    </location>
</feature>
<proteinExistence type="predicted"/>
<accession>A0A9X2GXJ2</accession>
<dbReference type="AlphaFoldDB" id="A0A9X2GXJ2"/>
<dbReference type="Proteomes" id="UP001139648">
    <property type="component" value="Unassembled WGS sequence"/>
</dbReference>
<feature type="compositionally biased region" description="Basic and acidic residues" evidence="1">
    <location>
        <begin position="205"/>
        <end position="217"/>
    </location>
</feature>
<dbReference type="RefSeq" id="WP_253760327.1">
    <property type="nucleotide sequence ID" value="NZ_BAABKA010000019.1"/>
</dbReference>
<keyword evidence="3" id="KW-1185">Reference proteome</keyword>
<evidence type="ECO:0000256" key="1">
    <source>
        <dbReference type="SAM" id="MobiDB-lite"/>
    </source>
</evidence>
<feature type="region of interest" description="Disordered" evidence="1">
    <location>
        <begin position="28"/>
        <end position="70"/>
    </location>
</feature>
<evidence type="ECO:0000313" key="2">
    <source>
        <dbReference type="EMBL" id="MCP2365790.1"/>
    </source>
</evidence>
<protein>
    <submittedName>
        <fullName evidence="2">Uncharacterized protein</fullName>
    </submittedName>
</protein>
<evidence type="ECO:0000313" key="3">
    <source>
        <dbReference type="Proteomes" id="UP001139648"/>
    </source>
</evidence>
<comment type="caution">
    <text evidence="2">The sequence shown here is derived from an EMBL/GenBank/DDBJ whole genome shotgun (WGS) entry which is preliminary data.</text>
</comment>
<feature type="region of interest" description="Disordered" evidence="1">
    <location>
        <begin position="99"/>
        <end position="289"/>
    </location>
</feature>
<reference evidence="2" key="1">
    <citation type="submission" date="2022-06" db="EMBL/GenBank/DDBJ databases">
        <title>Sequencing the genomes of 1000 actinobacteria strains.</title>
        <authorList>
            <person name="Klenk H.-P."/>
        </authorList>
    </citation>
    <scope>NUCLEOTIDE SEQUENCE</scope>
    <source>
        <strain evidence="2">DSM 46694</strain>
    </source>
</reference>
<sequence>MEPISVIIWLWLSWGVTSMLLDKGEAAQESDDKAAGTGGDEQDNTEAVRRNLRERLDANTEDARQTDWGNPGWWLRALLGAAWKPVTDVRRGGQWVRDRFDRDDDTSGDTAQASDDDRRDDGQDDGRNDGDRHADDQRAQDQDDQRGGDQREADDRSDEDDGREDDERPGAERGEDDQASDDDDDDDDDASAYWRRWWQRRRRSRADEHDGADHDGDQGEDYEVEVVGTYPNRDSDPRALRPAVRELTAPQDGEARPEESYDDLPDRSDDHPDDRRGAGELPAPKHTVRDDYTVLWGRWRMRRHVEVERAAAEAEADAAPIAPIEVGPREAPQVPHPRSGTLTTPSAPRDLAPPVQTELPPRPAGAVAAIAGPGAVRAGEPQMEGTEDVAKYVAIPGANAPKTSMDVGGNTHDDAVDLSKKIVRAVDMTADPAEQAELMIRASLKASWNALDALAAAGIGGPVLNKWADAVIALETASQTAAQLRKDIAAANNVAAAAMNVQRKTGDNIQAAVQAAGKSAAESTRYYGKR</sequence>
<dbReference type="EMBL" id="JAMZEB010000004">
    <property type="protein sequence ID" value="MCP2365790.1"/>
    <property type="molecule type" value="Genomic_DNA"/>
</dbReference>
<feature type="compositionally biased region" description="Basic and acidic residues" evidence="1">
    <location>
        <begin position="115"/>
        <end position="154"/>
    </location>
</feature>
<organism evidence="2 3">
    <name type="scientific">Nonomuraea thailandensis</name>
    <dbReference type="NCBI Taxonomy" id="1188745"/>
    <lineage>
        <taxon>Bacteria</taxon>
        <taxon>Bacillati</taxon>
        <taxon>Actinomycetota</taxon>
        <taxon>Actinomycetes</taxon>
        <taxon>Streptosporangiales</taxon>
        <taxon>Streptosporangiaceae</taxon>
        <taxon>Nonomuraea</taxon>
    </lineage>
</organism>
<gene>
    <name evidence="2" type="ORF">HD597_012894</name>
</gene>